<dbReference type="AlphaFoldDB" id="A0A1I4D161"/>
<dbReference type="Proteomes" id="UP000199533">
    <property type="component" value="Unassembled WGS sequence"/>
</dbReference>
<dbReference type="Gene3D" id="3.40.50.2000">
    <property type="entry name" value="Glycogen Phosphorylase B"/>
    <property type="match status" value="2"/>
</dbReference>
<evidence type="ECO:0000256" key="1">
    <source>
        <dbReference type="ARBA" id="ARBA00009481"/>
    </source>
</evidence>
<dbReference type="PANTHER" id="PTHR47779:SF1">
    <property type="entry name" value="SYNTHASE (CCG-9), PUTATIVE (AFU_ORTHOLOGUE AFUA_3G12100)-RELATED"/>
    <property type="match status" value="1"/>
</dbReference>
<evidence type="ECO:0000256" key="3">
    <source>
        <dbReference type="ARBA" id="ARBA00022526"/>
    </source>
</evidence>
<comment type="similarity">
    <text evidence="1">Belongs to the glycosyltransferase group 1 family. Glycosyltransferase 4 subfamily.</text>
</comment>
<evidence type="ECO:0000259" key="8">
    <source>
        <dbReference type="Pfam" id="PF21269"/>
    </source>
</evidence>
<dbReference type="RefSeq" id="WP_090700363.1">
    <property type="nucleotide sequence ID" value="NZ_FOSP01000018.1"/>
</dbReference>
<protein>
    <submittedName>
        <fullName evidence="9">Trehalose synthase (ADP-glucose)</fullName>
    </submittedName>
</protein>
<keyword evidence="6" id="KW-0119">Carbohydrate metabolism</keyword>
<dbReference type="PANTHER" id="PTHR47779">
    <property type="entry name" value="SYNTHASE (CCG-9), PUTATIVE (AFU_ORTHOLOGUE AFUA_3G12100)-RELATED"/>
    <property type="match status" value="1"/>
</dbReference>
<evidence type="ECO:0000256" key="2">
    <source>
        <dbReference type="ARBA" id="ARBA00011738"/>
    </source>
</evidence>
<sequence length="426" mass="47818">MSLLDDYAQITGIDVIAHLRQLATPFSGAKVVHVNSTRMGGGVAEILTKLIPLMRELGIDASWEVITGENQFFECTKGMHNTLQGNQIHLSDKLLRVYENTNTDNAEALRSVLTEADFVFIHDPQPAALLQHFPARKGKWIWRCHIDASHPYRPVWKYLRQFIAPYDASIFSLAAFAHELPHPIYLIPPSIDPFSDKNIELAPDAIENVYEKYQLDPERPLVLQVSRFDRFKDPIGVIQAYQLAKKFLPSLQLVLAGGEATDDPEGAIVLNEVQQAASGDSDIHILLLPSDAHLEINALQRAADIVVQKSIREGFGLTVTEAMWKGKPVIGGDVGGIRLQVINHHTGFLVSTPEGAALRIRYLLHQPGNIREMGEKARILVRDNFLITRHLREYLALMVALLYGSQDRIELSQTISEQRLHDQLFQ</sequence>
<organism evidence="9 10">
    <name type="scientific">Nitrosomonas aestuarii</name>
    <dbReference type="NCBI Taxonomy" id="52441"/>
    <lineage>
        <taxon>Bacteria</taxon>
        <taxon>Pseudomonadati</taxon>
        <taxon>Pseudomonadota</taxon>
        <taxon>Betaproteobacteria</taxon>
        <taxon>Nitrosomonadales</taxon>
        <taxon>Nitrosomonadaceae</taxon>
        <taxon>Nitrosomonas</taxon>
    </lineage>
</organism>
<dbReference type="Pfam" id="PF21269">
    <property type="entry name" value="TreT_GT1"/>
    <property type="match status" value="1"/>
</dbReference>
<evidence type="ECO:0000256" key="5">
    <source>
        <dbReference type="ARBA" id="ARBA00022679"/>
    </source>
</evidence>
<dbReference type="GO" id="GO:0016757">
    <property type="term" value="F:glycosyltransferase activity"/>
    <property type="evidence" value="ECO:0007669"/>
    <property type="project" value="UniProtKB-KW"/>
</dbReference>
<keyword evidence="10" id="KW-1185">Reference proteome</keyword>
<feature type="domain" description="Glycosyl transferase family 1" evidence="7">
    <location>
        <begin position="211"/>
        <end position="378"/>
    </location>
</feature>
<dbReference type="EMBL" id="FOSP01000018">
    <property type="protein sequence ID" value="SFK86187.1"/>
    <property type="molecule type" value="Genomic_DNA"/>
</dbReference>
<dbReference type="Pfam" id="PF00534">
    <property type="entry name" value="Glycos_transf_1"/>
    <property type="match status" value="1"/>
</dbReference>
<comment type="subunit">
    <text evidence="2">Homodimer.</text>
</comment>
<keyword evidence="3" id="KW-0313">Glucose metabolism</keyword>
<evidence type="ECO:0000313" key="9">
    <source>
        <dbReference type="EMBL" id="SFK86187.1"/>
    </source>
</evidence>
<dbReference type="InterPro" id="IPR049438">
    <property type="entry name" value="TreT_GT1"/>
</dbReference>
<gene>
    <name evidence="9" type="ORF">SAMN05216302_10187</name>
</gene>
<name>A0A1I4D161_9PROT</name>
<reference evidence="10" key="1">
    <citation type="submission" date="2016-10" db="EMBL/GenBank/DDBJ databases">
        <authorList>
            <person name="Varghese N."/>
            <person name="Submissions S."/>
        </authorList>
    </citation>
    <scope>NUCLEOTIDE SEQUENCE [LARGE SCALE GENOMIC DNA]</scope>
    <source>
        <strain evidence="10">Nm69</strain>
    </source>
</reference>
<keyword evidence="5" id="KW-0808">Transferase</keyword>
<accession>A0A1I4D161</accession>
<proteinExistence type="inferred from homology"/>
<dbReference type="InterPro" id="IPR001296">
    <property type="entry name" value="Glyco_trans_1"/>
</dbReference>
<dbReference type="OrthoDB" id="484631at2"/>
<evidence type="ECO:0000256" key="6">
    <source>
        <dbReference type="ARBA" id="ARBA00023277"/>
    </source>
</evidence>
<dbReference type="GO" id="GO:0006006">
    <property type="term" value="P:glucose metabolic process"/>
    <property type="evidence" value="ECO:0007669"/>
    <property type="project" value="UniProtKB-KW"/>
</dbReference>
<keyword evidence="4" id="KW-0328">Glycosyltransferase</keyword>
<evidence type="ECO:0000256" key="4">
    <source>
        <dbReference type="ARBA" id="ARBA00022676"/>
    </source>
</evidence>
<dbReference type="InterPro" id="IPR052078">
    <property type="entry name" value="Trehalose_Metab_GTase"/>
</dbReference>
<dbReference type="SUPFAM" id="SSF53756">
    <property type="entry name" value="UDP-Glycosyltransferase/glycogen phosphorylase"/>
    <property type="match status" value="1"/>
</dbReference>
<evidence type="ECO:0000313" key="10">
    <source>
        <dbReference type="Proteomes" id="UP000199533"/>
    </source>
</evidence>
<dbReference type="STRING" id="52441.SAMN05216302_10187"/>
<feature type="domain" description="Trehalose synthase N-terminal" evidence="8">
    <location>
        <begin position="33"/>
        <end position="177"/>
    </location>
</feature>
<evidence type="ECO:0000259" key="7">
    <source>
        <dbReference type="Pfam" id="PF00534"/>
    </source>
</evidence>